<feature type="coiled-coil region" evidence="1">
    <location>
        <begin position="26"/>
        <end position="102"/>
    </location>
</feature>
<accession>Q12HV4</accession>
<dbReference type="RefSeq" id="WP_011498110.1">
    <property type="nucleotide sequence ID" value="NC_007954.1"/>
</dbReference>
<dbReference type="InterPro" id="IPR016047">
    <property type="entry name" value="M23ase_b-sheet_dom"/>
</dbReference>
<evidence type="ECO:0000256" key="2">
    <source>
        <dbReference type="SAM" id="SignalP"/>
    </source>
</evidence>
<dbReference type="KEGG" id="sdn:Sden_3699"/>
<reference evidence="4 5" key="1">
    <citation type="submission" date="2006-03" db="EMBL/GenBank/DDBJ databases">
        <title>Complete sequence of Shewanella denitrificans OS217.</title>
        <authorList>
            <consortium name="US DOE Joint Genome Institute"/>
            <person name="Copeland A."/>
            <person name="Lucas S."/>
            <person name="Lapidus A."/>
            <person name="Barry K."/>
            <person name="Detter J.C."/>
            <person name="Glavina del Rio T."/>
            <person name="Hammon N."/>
            <person name="Israni S."/>
            <person name="Dalin E."/>
            <person name="Tice H."/>
            <person name="Pitluck S."/>
            <person name="Brettin T."/>
            <person name="Bruce D."/>
            <person name="Han C."/>
            <person name="Tapia R."/>
            <person name="Gilna P."/>
            <person name="Kiss H."/>
            <person name="Schmutz J."/>
            <person name="Larimer F."/>
            <person name="Land M."/>
            <person name="Hauser L."/>
            <person name="Kyrpides N."/>
            <person name="Lykidis A."/>
            <person name="Richardson P."/>
        </authorList>
    </citation>
    <scope>NUCLEOTIDE SEQUENCE [LARGE SCALE GENOMIC DNA]</scope>
    <source>
        <strain evidence="5">OS217 / ATCC BAA-1090 / DSM 15013</strain>
    </source>
</reference>
<protein>
    <submittedName>
        <fullName evidence="4">Peptidase M23B</fullName>
    </submittedName>
</protein>
<name>Q12HV4_SHEDO</name>
<sequence length="379" mass="42201">MNIRLLKASILAGFILLPLPALCADIDKRQAELKAIQAQINKQKNTLQDTSRQREKLQALLKRDEKAIAHSAQKVNQSKQSLNEINKKLSLLSQEQAALEKDKLGQQATLSRQLSSAYLAGNHDYTKMMLNQQNPATIERMLAYYQYLNKARMNAITELKHTLIQLEQVKTSQINTQQKLNALVITQQQQAKNLTKEQNQRQQTLTQLQRTLNTKGAELEQLQIEEASIRRVIQQAILASKASKATPAMNGLNVSKAKFAWPTKGNLSAKFGTSRSGQINWKGVILSAAEGQAINAIDAGRVIYADWLRGFGMVMVVDHGKGFMSLYGHAQTLLKKPGDKINRGETIALVGRSGGRTEPGLYFEIRNKGQAVNPANYCR</sequence>
<evidence type="ECO:0000313" key="5">
    <source>
        <dbReference type="Proteomes" id="UP000001982"/>
    </source>
</evidence>
<evidence type="ECO:0000259" key="3">
    <source>
        <dbReference type="Pfam" id="PF01551"/>
    </source>
</evidence>
<dbReference type="AlphaFoldDB" id="Q12HV4"/>
<organism evidence="4 5">
    <name type="scientific">Shewanella denitrificans (strain OS217 / ATCC BAA-1090 / DSM 15013)</name>
    <dbReference type="NCBI Taxonomy" id="318161"/>
    <lineage>
        <taxon>Bacteria</taxon>
        <taxon>Pseudomonadati</taxon>
        <taxon>Pseudomonadota</taxon>
        <taxon>Gammaproteobacteria</taxon>
        <taxon>Alteromonadales</taxon>
        <taxon>Shewanellaceae</taxon>
        <taxon>Shewanella</taxon>
    </lineage>
</organism>
<dbReference type="InterPro" id="IPR050570">
    <property type="entry name" value="Cell_wall_metabolism_enzyme"/>
</dbReference>
<dbReference type="FunFam" id="2.70.70.10:FF:000003">
    <property type="entry name" value="Murein hydrolase activator EnvC"/>
    <property type="match status" value="1"/>
</dbReference>
<dbReference type="GO" id="GO:0004222">
    <property type="term" value="F:metalloendopeptidase activity"/>
    <property type="evidence" value="ECO:0007669"/>
    <property type="project" value="TreeGrafter"/>
</dbReference>
<dbReference type="OrthoDB" id="9784703at2"/>
<evidence type="ECO:0000313" key="4">
    <source>
        <dbReference type="EMBL" id="ABE56972.1"/>
    </source>
</evidence>
<dbReference type="SUPFAM" id="SSF51261">
    <property type="entry name" value="Duplicated hybrid motif"/>
    <property type="match status" value="1"/>
</dbReference>
<keyword evidence="5" id="KW-1185">Reference proteome</keyword>
<keyword evidence="1" id="KW-0175">Coiled coil</keyword>
<dbReference type="CDD" id="cd12797">
    <property type="entry name" value="M23_peptidase"/>
    <property type="match status" value="1"/>
</dbReference>
<dbReference type="Proteomes" id="UP000001982">
    <property type="component" value="Chromosome"/>
</dbReference>
<feature type="domain" description="M23ase beta-sheet core" evidence="3">
    <location>
        <begin position="281"/>
        <end position="374"/>
    </location>
</feature>
<dbReference type="PANTHER" id="PTHR21666">
    <property type="entry name" value="PEPTIDASE-RELATED"/>
    <property type="match status" value="1"/>
</dbReference>
<dbReference type="Pfam" id="PF01551">
    <property type="entry name" value="Peptidase_M23"/>
    <property type="match status" value="1"/>
</dbReference>
<evidence type="ECO:0000256" key="1">
    <source>
        <dbReference type="SAM" id="Coils"/>
    </source>
</evidence>
<dbReference type="Gene3D" id="6.10.250.3150">
    <property type="match status" value="1"/>
</dbReference>
<feature type="coiled-coil region" evidence="1">
    <location>
        <begin position="191"/>
        <end position="225"/>
    </location>
</feature>
<dbReference type="eggNOG" id="COG4942">
    <property type="taxonomic scope" value="Bacteria"/>
</dbReference>
<gene>
    <name evidence="4" type="ordered locus">Sden_3699</name>
</gene>
<feature type="chain" id="PRO_5004181527" evidence="2">
    <location>
        <begin position="24"/>
        <end position="379"/>
    </location>
</feature>
<dbReference type="PANTHER" id="PTHR21666:SF270">
    <property type="entry name" value="MUREIN HYDROLASE ACTIVATOR ENVC"/>
    <property type="match status" value="1"/>
</dbReference>
<proteinExistence type="predicted"/>
<dbReference type="STRING" id="318161.Sden_3699"/>
<dbReference type="EMBL" id="CP000302">
    <property type="protein sequence ID" value="ABE56972.1"/>
    <property type="molecule type" value="Genomic_DNA"/>
</dbReference>
<keyword evidence="2" id="KW-0732">Signal</keyword>
<dbReference type="Gene3D" id="2.70.70.10">
    <property type="entry name" value="Glucose Permease (Domain IIA)"/>
    <property type="match status" value="1"/>
</dbReference>
<feature type="signal peptide" evidence="2">
    <location>
        <begin position="1"/>
        <end position="23"/>
    </location>
</feature>
<dbReference type="InterPro" id="IPR011055">
    <property type="entry name" value="Dup_hybrid_motif"/>
</dbReference>
<dbReference type="HOGENOM" id="CLU_029425_4_0_6"/>